<dbReference type="InterPro" id="IPR000209">
    <property type="entry name" value="Peptidase_S8/S53_dom"/>
</dbReference>
<comment type="similarity">
    <text evidence="1">Belongs to the peptidase S8 family.</text>
</comment>
<reference evidence="7 8" key="1">
    <citation type="submission" date="2019-10" db="EMBL/GenBank/DDBJ databases">
        <authorList>
            <person name="Palmer J.M."/>
        </authorList>
    </citation>
    <scope>NUCLEOTIDE SEQUENCE [LARGE SCALE GENOMIC DNA]</scope>
    <source>
        <strain evidence="7 8">TWF730</strain>
    </source>
</reference>
<dbReference type="GO" id="GO:0004252">
    <property type="term" value="F:serine-type endopeptidase activity"/>
    <property type="evidence" value="ECO:0007669"/>
    <property type="project" value="InterPro"/>
</dbReference>
<proteinExistence type="inferred from homology"/>
<dbReference type="SUPFAM" id="SSF52743">
    <property type="entry name" value="Subtilisin-like"/>
    <property type="match status" value="1"/>
</dbReference>
<evidence type="ECO:0000313" key="8">
    <source>
        <dbReference type="Proteomes" id="UP001373714"/>
    </source>
</evidence>
<comment type="caution">
    <text evidence="7">The sequence shown here is derived from an EMBL/GenBank/DDBJ whole genome shotgun (WGS) entry which is preliminary data.</text>
</comment>
<dbReference type="InterPro" id="IPR036852">
    <property type="entry name" value="Peptidase_S8/S53_dom_sf"/>
</dbReference>
<accession>A0AAV9V0A4</accession>
<organism evidence="7 8">
    <name type="scientific">Orbilia blumenaviensis</name>
    <dbReference type="NCBI Taxonomy" id="1796055"/>
    <lineage>
        <taxon>Eukaryota</taxon>
        <taxon>Fungi</taxon>
        <taxon>Dikarya</taxon>
        <taxon>Ascomycota</taxon>
        <taxon>Pezizomycotina</taxon>
        <taxon>Orbiliomycetes</taxon>
        <taxon>Orbiliales</taxon>
        <taxon>Orbiliaceae</taxon>
        <taxon>Orbilia</taxon>
    </lineage>
</organism>
<dbReference type="PANTHER" id="PTHR43806">
    <property type="entry name" value="PEPTIDASE S8"/>
    <property type="match status" value="1"/>
</dbReference>
<feature type="domain" description="Peptidase S8/S53" evidence="6">
    <location>
        <begin position="163"/>
        <end position="444"/>
    </location>
</feature>
<dbReference type="Pfam" id="PF00082">
    <property type="entry name" value="Peptidase_S8"/>
    <property type="match status" value="1"/>
</dbReference>
<keyword evidence="3" id="KW-0378">Hydrolase</keyword>
<evidence type="ECO:0000256" key="1">
    <source>
        <dbReference type="ARBA" id="ARBA00011073"/>
    </source>
</evidence>
<keyword evidence="2" id="KW-0645">Protease</keyword>
<evidence type="ECO:0000256" key="3">
    <source>
        <dbReference type="ARBA" id="ARBA00022801"/>
    </source>
</evidence>
<dbReference type="CDD" id="cd00306">
    <property type="entry name" value="Peptidases_S8_S53"/>
    <property type="match status" value="1"/>
</dbReference>
<dbReference type="GO" id="GO:0006508">
    <property type="term" value="P:proteolysis"/>
    <property type="evidence" value="ECO:0007669"/>
    <property type="project" value="UniProtKB-KW"/>
</dbReference>
<evidence type="ECO:0000259" key="6">
    <source>
        <dbReference type="Pfam" id="PF00082"/>
    </source>
</evidence>
<evidence type="ECO:0000256" key="4">
    <source>
        <dbReference type="ARBA" id="ARBA00022825"/>
    </source>
</evidence>
<sequence length="545" mass="60243">MVLYDRVFADMDPELSTLRNAFQSDEYVPLWLRPTIGQRAQQTMTTRAGILRHRSERPTRRINSSPGGGGSYIGGRQEGGIRRMPILPGKYAKSTTDQHLREYEKRDLIQGNVTGDGVSWYWNSYVQSEPAAGALPSILTISQPPGLKITDQNGKFWNFEDAGEGVIIYVVDRSFDLDYPDLANTKIMDVIYAGKFSKTDLAFDIIDGMNNLRPQSRGGAIVGQIAGEAAGTARDANIVVVETEDGRGALGDGMPDPLIDALLKVYDHIKAQGPHAKCVINLSLGVSPEVFERLDRASKLSRLDEDLPAYSMIEGAFIGVLRTVITQLLKLPNVVLAVAAGDEENTAINTWPALFGKEPFFQYYNNRMVVVGGYDPYTGANMYQSSSWVKVWAPARDVHTLCKVRRRWGRRPYEVTVKPDACLSNGTSGATAAVSSVLASWLSAGGPMRYLVSFMYDQAYPRVEGGPNALYNGIPLDEWSEDDLRASWFSPLSNAERDLESEAEPTPTPEPEPDPELGPEADTHYSDILDNYIDLRRRRAAGYLD</sequence>
<gene>
    <name evidence="7" type="ORF">TWF730_008996</name>
</gene>
<evidence type="ECO:0000256" key="2">
    <source>
        <dbReference type="ARBA" id="ARBA00022670"/>
    </source>
</evidence>
<dbReference type="EMBL" id="JAVHNS010000006">
    <property type="protein sequence ID" value="KAK6352164.1"/>
    <property type="molecule type" value="Genomic_DNA"/>
</dbReference>
<dbReference type="PANTHER" id="PTHR43806:SF11">
    <property type="entry name" value="CEREVISIN-RELATED"/>
    <property type="match status" value="1"/>
</dbReference>
<keyword evidence="8" id="KW-1185">Reference proteome</keyword>
<dbReference type="Proteomes" id="UP001373714">
    <property type="component" value="Unassembled WGS sequence"/>
</dbReference>
<dbReference type="InterPro" id="IPR050131">
    <property type="entry name" value="Peptidase_S8_subtilisin-like"/>
</dbReference>
<dbReference type="AlphaFoldDB" id="A0AAV9V0A4"/>
<dbReference type="Gene3D" id="3.40.50.200">
    <property type="entry name" value="Peptidase S8/S53 domain"/>
    <property type="match status" value="1"/>
</dbReference>
<keyword evidence="4" id="KW-0720">Serine protease</keyword>
<evidence type="ECO:0000313" key="7">
    <source>
        <dbReference type="EMBL" id="KAK6352164.1"/>
    </source>
</evidence>
<evidence type="ECO:0000256" key="5">
    <source>
        <dbReference type="SAM" id="MobiDB-lite"/>
    </source>
</evidence>
<feature type="region of interest" description="Disordered" evidence="5">
    <location>
        <begin position="496"/>
        <end position="525"/>
    </location>
</feature>
<protein>
    <recommendedName>
        <fullName evidence="6">Peptidase S8/S53 domain-containing protein</fullName>
    </recommendedName>
</protein>
<name>A0AAV9V0A4_9PEZI</name>